<name>A0A7T8JW12_CALRO</name>
<keyword evidence="2" id="KW-1185">Reference proteome</keyword>
<dbReference type="OrthoDB" id="10006939at2759"/>
<sequence>MTKFSKVVREDLGYKSFTFKARHFLTEKQKDARVARVKEMLIKSSSSPSLRFFSDEKLFNLDRTHNRQNTKWICQGLWRCPWSSSPRTWPQS</sequence>
<proteinExistence type="predicted"/>
<protein>
    <submittedName>
        <fullName evidence="1">Uncharacterized protein</fullName>
    </submittedName>
</protein>
<evidence type="ECO:0000313" key="2">
    <source>
        <dbReference type="Proteomes" id="UP000595437"/>
    </source>
</evidence>
<evidence type="ECO:0000313" key="1">
    <source>
        <dbReference type="EMBL" id="QQP36251.1"/>
    </source>
</evidence>
<accession>A0A7T8JW12</accession>
<dbReference type="AlphaFoldDB" id="A0A7T8JW12"/>
<gene>
    <name evidence="1" type="ORF">FKW44_021295</name>
</gene>
<dbReference type="Proteomes" id="UP000595437">
    <property type="component" value="Chromosome 15"/>
</dbReference>
<dbReference type="EMBL" id="CP045904">
    <property type="protein sequence ID" value="QQP36251.1"/>
    <property type="molecule type" value="Genomic_DNA"/>
</dbReference>
<organism evidence="1 2">
    <name type="scientific">Caligus rogercresseyi</name>
    <name type="common">Sea louse</name>
    <dbReference type="NCBI Taxonomy" id="217165"/>
    <lineage>
        <taxon>Eukaryota</taxon>
        <taxon>Metazoa</taxon>
        <taxon>Ecdysozoa</taxon>
        <taxon>Arthropoda</taxon>
        <taxon>Crustacea</taxon>
        <taxon>Multicrustacea</taxon>
        <taxon>Hexanauplia</taxon>
        <taxon>Copepoda</taxon>
        <taxon>Siphonostomatoida</taxon>
        <taxon>Caligidae</taxon>
        <taxon>Caligus</taxon>
    </lineage>
</organism>
<reference evidence="2" key="1">
    <citation type="submission" date="2021-01" db="EMBL/GenBank/DDBJ databases">
        <title>Caligus Genome Assembly.</title>
        <authorList>
            <person name="Gallardo-Escarate C."/>
        </authorList>
    </citation>
    <scope>NUCLEOTIDE SEQUENCE [LARGE SCALE GENOMIC DNA]</scope>
</reference>